<reference evidence="5 6" key="1">
    <citation type="submission" date="2022-01" db="EMBL/GenBank/DDBJ databases">
        <authorList>
            <person name="Xiong W."/>
            <person name="Schranz E."/>
        </authorList>
    </citation>
    <scope>NUCLEOTIDE SEQUENCE [LARGE SCALE GENOMIC DNA]</scope>
</reference>
<dbReference type="SUPFAM" id="SSF51445">
    <property type="entry name" value="(Trans)glycosidases"/>
    <property type="match status" value="1"/>
</dbReference>
<feature type="region of interest" description="Disordered" evidence="4">
    <location>
        <begin position="562"/>
        <end position="594"/>
    </location>
</feature>
<dbReference type="PANTHER" id="PTHR10353:SF246">
    <property type="entry name" value="3-ALPHA-(S)-STRICTOSIDINE BETA-GLUCOSIDASE"/>
    <property type="match status" value="1"/>
</dbReference>
<dbReference type="GO" id="GO:0005975">
    <property type="term" value="P:carbohydrate metabolic process"/>
    <property type="evidence" value="ECO:0007669"/>
    <property type="project" value="InterPro"/>
</dbReference>
<comment type="caution">
    <text evidence="5">The sequence shown here is derived from an EMBL/GenBank/DDBJ whole genome shotgun (WGS) entry which is preliminary data.</text>
</comment>
<evidence type="ECO:0000313" key="6">
    <source>
        <dbReference type="Proteomes" id="UP001157418"/>
    </source>
</evidence>
<dbReference type="Proteomes" id="UP001157418">
    <property type="component" value="Unassembled WGS sequence"/>
</dbReference>
<comment type="similarity">
    <text evidence="1 3">Belongs to the glycosyl hydrolase 1 family.</text>
</comment>
<evidence type="ECO:0000256" key="3">
    <source>
        <dbReference type="RuleBase" id="RU003690"/>
    </source>
</evidence>
<dbReference type="PANTHER" id="PTHR10353">
    <property type="entry name" value="GLYCOSYL HYDROLASE"/>
    <property type="match status" value="1"/>
</dbReference>
<evidence type="ECO:0000256" key="1">
    <source>
        <dbReference type="ARBA" id="ARBA00010838"/>
    </source>
</evidence>
<evidence type="ECO:0000313" key="5">
    <source>
        <dbReference type="EMBL" id="CAH1419648.1"/>
    </source>
</evidence>
<dbReference type="Gene3D" id="3.20.20.80">
    <property type="entry name" value="Glycosidases"/>
    <property type="match status" value="2"/>
</dbReference>
<gene>
    <name evidence="5" type="ORF">LVIROSA_LOCUS7165</name>
</gene>
<dbReference type="InterPro" id="IPR001360">
    <property type="entry name" value="Glyco_hydro_1"/>
</dbReference>
<evidence type="ECO:0008006" key="7">
    <source>
        <dbReference type="Google" id="ProtNLM"/>
    </source>
</evidence>
<sequence>MHNTSNLVRSDADLVISDVDLMVHRSKTVKEMDVVVDLVKRRQRMKKATSIFWWRCSTFCSGADNGATNGDFLLSQPTTVSCLIVMTSKTVLEFDHDDNMASDIKRHDFPKDFFFGVGSSAYQIEGGWRADGKGYSIWDCFCFRHPDKIEGGANACHADDNYSRIKEDVQLLKKMGVNSYRFSISWSRILPGGKVSMGKSMEGINHYNKLIDELLANGIEPFVTLFHWDLPNALEEEYMGFLSSKIVDDFLNYADICFWEFGDRVKNWVTINEPHIFTTSGYVQGQGAPGRGGENEDGDPQTEPYTVAYNILNCHAAAYRKYSEDYKDTQKGRVGITLNCGYFQPYRGDSYQKDVQAVKYAYDFTVGWFLEPLTRGTWPDNMEKFVATPTTDHLNGRLLPKFSTNQNCHYAVSGQDPSGNYIGEPSYQGSWIYLCPQQLTELLIYIKRTYNVTKDMIITENGSSDKNETGKTYEQVRDDEYRIKYIKEHLKAIRLARQNNINVMGYFIWSFMDSFEWGSGYNNRFGMIYVDFMKDLQRYPKNSAIWFKKFLGEEKMIPLKRSITDSEDGDNFDKNSKMAGKPIEASQKMKKART</sequence>
<keyword evidence="6" id="KW-1185">Reference proteome</keyword>
<name>A0AAU9LUQ7_9ASTR</name>
<dbReference type="AlphaFoldDB" id="A0AAU9LUQ7"/>
<dbReference type="InterPro" id="IPR017853">
    <property type="entry name" value="GH"/>
</dbReference>
<keyword evidence="2" id="KW-0378">Hydrolase</keyword>
<proteinExistence type="inferred from homology"/>
<protein>
    <recommendedName>
        <fullName evidence="7">Thioglucosidase</fullName>
    </recommendedName>
</protein>
<dbReference type="PRINTS" id="PR00131">
    <property type="entry name" value="GLHYDRLASE1"/>
</dbReference>
<accession>A0AAU9LUQ7</accession>
<dbReference type="InterPro" id="IPR033132">
    <property type="entry name" value="GH_1_N_CS"/>
</dbReference>
<dbReference type="GO" id="GO:0008422">
    <property type="term" value="F:beta-glucosidase activity"/>
    <property type="evidence" value="ECO:0007669"/>
    <property type="project" value="TreeGrafter"/>
</dbReference>
<dbReference type="PROSITE" id="PS00653">
    <property type="entry name" value="GLYCOSYL_HYDROL_F1_2"/>
    <property type="match status" value="1"/>
</dbReference>
<evidence type="ECO:0000256" key="2">
    <source>
        <dbReference type="ARBA" id="ARBA00022801"/>
    </source>
</evidence>
<evidence type="ECO:0000256" key="4">
    <source>
        <dbReference type="SAM" id="MobiDB-lite"/>
    </source>
</evidence>
<organism evidence="5 6">
    <name type="scientific">Lactuca virosa</name>
    <dbReference type="NCBI Taxonomy" id="75947"/>
    <lineage>
        <taxon>Eukaryota</taxon>
        <taxon>Viridiplantae</taxon>
        <taxon>Streptophyta</taxon>
        <taxon>Embryophyta</taxon>
        <taxon>Tracheophyta</taxon>
        <taxon>Spermatophyta</taxon>
        <taxon>Magnoliopsida</taxon>
        <taxon>eudicotyledons</taxon>
        <taxon>Gunneridae</taxon>
        <taxon>Pentapetalae</taxon>
        <taxon>asterids</taxon>
        <taxon>campanulids</taxon>
        <taxon>Asterales</taxon>
        <taxon>Asteraceae</taxon>
        <taxon>Cichorioideae</taxon>
        <taxon>Cichorieae</taxon>
        <taxon>Lactucinae</taxon>
        <taxon>Lactuca</taxon>
    </lineage>
</organism>
<dbReference type="EMBL" id="CAKMRJ010000452">
    <property type="protein sequence ID" value="CAH1419648.1"/>
    <property type="molecule type" value="Genomic_DNA"/>
</dbReference>
<dbReference type="Pfam" id="PF00232">
    <property type="entry name" value="Glyco_hydro_1"/>
    <property type="match status" value="2"/>
</dbReference>